<dbReference type="SUPFAM" id="SSF51182">
    <property type="entry name" value="RmlC-like cupins"/>
    <property type="match status" value="1"/>
</dbReference>
<gene>
    <name evidence="2" type="ORF">J2I47_01500</name>
</gene>
<dbReference type="CDD" id="cd20292">
    <property type="entry name" value="cupin_QdtA-like"/>
    <property type="match status" value="1"/>
</dbReference>
<evidence type="ECO:0000259" key="1">
    <source>
        <dbReference type="Pfam" id="PF05523"/>
    </source>
</evidence>
<dbReference type="EMBL" id="JAFMYV010000001">
    <property type="protein sequence ID" value="MBO0935212.1"/>
    <property type="molecule type" value="Genomic_DNA"/>
</dbReference>
<protein>
    <submittedName>
        <fullName evidence="2">FdtA/QdtA family cupin domain-containing protein</fullName>
    </submittedName>
</protein>
<dbReference type="AlphaFoldDB" id="A0A939JZM7"/>
<feature type="domain" description="Sugar 3,4-ketoisomerase QdtA cupin" evidence="1">
    <location>
        <begin position="4"/>
        <end position="118"/>
    </location>
</feature>
<dbReference type="InterPro" id="IPR011051">
    <property type="entry name" value="RmlC_Cupin_sf"/>
</dbReference>
<sequence length="132" mass="14691">MANLLKLTTHTASAGNLTLYDNVLPGDIKRVFYIHGAGTEPRGGHRHHTAWHALICVAGHCRLTISNGSEEQIIRLQHPDECLVLEPQDWRVMDQFSPDAVLLVVSNTVYDPADYIYEPYPAFPETAKLALA</sequence>
<evidence type="ECO:0000313" key="2">
    <source>
        <dbReference type="EMBL" id="MBO0935212.1"/>
    </source>
</evidence>
<proteinExistence type="predicted"/>
<reference evidence="2" key="1">
    <citation type="submission" date="2021-03" db="EMBL/GenBank/DDBJ databases">
        <title>Fibrella sp. HMF5335 genome sequencing and assembly.</title>
        <authorList>
            <person name="Kang H."/>
            <person name="Kim H."/>
            <person name="Bae S."/>
            <person name="Joh K."/>
        </authorList>
    </citation>
    <scope>NUCLEOTIDE SEQUENCE</scope>
    <source>
        <strain evidence="2">HMF5335</strain>
    </source>
</reference>
<name>A0A939JZM7_9BACT</name>
<keyword evidence="3" id="KW-1185">Reference proteome</keyword>
<dbReference type="Pfam" id="PF05523">
    <property type="entry name" value="FdtA"/>
    <property type="match status" value="1"/>
</dbReference>
<dbReference type="InterPro" id="IPR008894">
    <property type="entry name" value="QdtA_cupin_dom"/>
</dbReference>
<dbReference type="Proteomes" id="UP000664034">
    <property type="component" value="Unassembled WGS sequence"/>
</dbReference>
<dbReference type="RefSeq" id="WP_207362774.1">
    <property type="nucleotide sequence ID" value="NZ_JAFMYV010000001.1"/>
</dbReference>
<evidence type="ECO:0000313" key="3">
    <source>
        <dbReference type="Proteomes" id="UP000664034"/>
    </source>
</evidence>
<comment type="caution">
    <text evidence="2">The sequence shown here is derived from an EMBL/GenBank/DDBJ whole genome shotgun (WGS) entry which is preliminary data.</text>
</comment>
<dbReference type="Gene3D" id="2.60.120.10">
    <property type="entry name" value="Jelly Rolls"/>
    <property type="match status" value="1"/>
</dbReference>
<dbReference type="InterPro" id="IPR014710">
    <property type="entry name" value="RmlC-like_jellyroll"/>
</dbReference>
<accession>A0A939JZM7</accession>
<organism evidence="2 3">
    <name type="scientific">Fibrella rubiginis</name>
    <dbReference type="NCBI Taxonomy" id="2817060"/>
    <lineage>
        <taxon>Bacteria</taxon>
        <taxon>Pseudomonadati</taxon>
        <taxon>Bacteroidota</taxon>
        <taxon>Cytophagia</taxon>
        <taxon>Cytophagales</taxon>
        <taxon>Spirosomataceae</taxon>
        <taxon>Fibrella</taxon>
    </lineage>
</organism>